<evidence type="ECO:0000313" key="2">
    <source>
        <dbReference type="EMBL" id="MBI2678433.1"/>
    </source>
</evidence>
<dbReference type="EMBL" id="JACPNR010000009">
    <property type="protein sequence ID" value="MBI2678433.1"/>
    <property type="molecule type" value="Genomic_DNA"/>
</dbReference>
<evidence type="ECO:0000313" key="3">
    <source>
        <dbReference type="Proteomes" id="UP000779809"/>
    </source>
</evidence>
<evidence type="ECO:0000256" key="1">
    <source>
        <dbReference type="SAM" id="SignalP"/>
    </source>
</evidence>
<reference evidence="2" key="1">
    <citation type="submission" date="2020-07" db="EMBL/GenBank/DDBJ databases">
        <title>Huge and variable diversity of episymbiotic CPR bacteria and DPANN archaea in groundwater ecosystems.</title>
        <authorList>
            <person name="He C.Y."/>
            <person name="Keren R."/>
            <person name="Whittaker M."/>
            <person name="Farag I.F."/>
            <person name="Doudna J."/>
            <person name="Cate J.H.D."/>
            <person name="Banfield J.F."/>
        </authorList>
    </citation>
    <scope>NUCLEOTIDE SEQUENCE</scope>
    <source>
        <strain evidence="2">NC_groundwater_580_Pr5_B-0.1um_64_19</strain>
    </source>
</reference>
<feature type="chain" id="PRO_5037251111" evidence="1">
    <location>
        <begin position="22"/>
        <end position="130"/>
    </location>
</feature>
<dbReference type="Proteomes" id="UP000779809">
    <property type="component" value="Unassembled WGS sequence"/>
</dbReference>
<proteinExistence type="predicted"/>
<accession>A0A932EQ59</accession>
<dbReference type="AlphaFoldDB" id="A0A932EQ59"/>
<protein>
    <submittedName>
        <fullName evidence="2">Uncharacterized protein</fullName>
    </submittedName>
</protein>
<feature type="signal peptide" evidence="1">
    <location>
        <begin position="1"/>
        <end position="21"/>
    </location>
</feature>
<keyword evidence="1" id="KW-0732">Signal</keyword>
<gene>
    <name evidence="2" type="ORF">HYX28_06600</name>
</gene>
<comment type="caution">
    <text evidence="2">The sequence shown here is derived from an EMBL/GenBank/DDBJ whole genome shotgun (WGS) entry which is preliminary data.</text>
</comment>
<name>A0A932EQ59_9BACT</name>
<sequence length="130" mass="13066">MKRIVLVVLVLTLALGVAAWANGASDKGAKPATAAKASAGATTVTGWITDDKCGAKGANAKGEACTKKCIAGGAHAVLVNDADGKVWAIDNADAIKGHEGHHVTVTGHLDTTKNSIHIASMKMAAEAPKS</sequence>
<organism evidence="2 3">
    <name type="scientific">Candidatus Korobacter versatilis</name>
    <dbReference type="NCBI Taxonomy" id="658062"/>
    <lineage>
        <taxon>Bacteria</taxon>
        <taxon>Pseudomonadati</taxon>
        <taxon>Acidobacteriota</taxon>
        <taxon>Terriglobia</taxon>
        <taxon>Terriglobales</taxon>
        <taxon>Candidatus Korobacteraceae</taxon>
        <taxon>Candidatus Korobacter</taxon>
    </lineage>
</organism>